<feature type="binding site" evidence="13">
    <location>
        <position position="385"/>
    </location>
    <ligand>
        <name>ATP</name>
        <dbReference type="ChEBI" id="CHEBI:30616"/>
    </ligand>
</feature>
<evidence type="ECO:0000256" key="11">
    <source>
        <dbReference type="ARBA" id="ARBA00023306"/>
    </source>
</evidence>
<evidence type="ECO:0000256" key="12">
    <source>
        <dbReference type="ARBA" id="ARBA00034003"/>
    </source>
</evidence>
<dbReference type="InterPro" id="IPR036599">
    <property type="entry name" value="DNA_ligase_N_sf"/>
</dbReference>
<comment type="function">
    <text evidence="13">DNA ligase that seals nicks in double-stranded DNA during DNA replication, DNA recombination and DNA repair.</text>
</comment>
<feature type="binding site" evidence="13">
    <location>
        <position position="307"/>
    </location>
    <ligand>
        <name>ATP</name>
        <dbReference type="ChEBI" id="CHEBI:30616"/>
    </ligand>
</feature>
<evidence type="ECO:0000256" key="6">
    <source>
        <dbReference type="ARBA" id="ARBA00022763"/>
    </source>
</evidence>
<keyword evidence="18" id="KW-1185">Reference proteome</keyword>
<comment type="similarity">
    <text evidence="13 15">Belongs to the ATP-dependent DNA ligase family.</text>
</comment>
<dbReference type="NCBIfam" id="NF002868">
    <property type="entry name" value="PRK03180.1"/>
    <property type="match status" value="1"/>
</dbReference>
<dbReference type="Proteomes" id="UP001442841">
    <property type="component" value="Chromosome"/>
</dbReference>
<dbReference type="HAMAP" id="MF_00407">
    <property type="entry name" value="DNA_ligase"/>
    <property type="match status" value="1"/>
</dbReference>
<dbReference type="EC" id="6.5.1.1" evidence="13"/>
<evidence type="ECO:0000256" key="7">
    <source>
        <dbReference type="ARBA" id="ARBA00022840"/>
    </source>
</evidence>
<dbReference type="InterPro" id="IPR012308">
    <property type="entry name" value="DNA_ligase_ATP-dep_N"/>
</dbReference>
<dbReference type="PROSITE" id="PS00697">
    <property type="entry name" value="DNA_LIGASE_A1"/>
    <property type="match status" value="1"/>
</dbReference>
<dbReference type="InterPro" id="IPR012309">
    <property type="entry name" value="DNA_ligase_ATP-dep_C"/>
</dbReference>
<dbReference type="RefSeq" id="WP_425308105.1">
    <property type="nucleotide sequence ID" value="NZ_CP154795.1"/>
</dbReference>
<keyword evidence="11 13" id="KW-0131">Cell cycle</keyword>
<protein>
    <recommendedName>
        <fullName evidence="13">Probable DNA ligase</fullName>
        <ecNumber evidence="13">6.5.1.1</ecNumber>
    </recommendedName>
    <alternativeName>
        <fullName evidence="13">Polydeoxyribonucleotide synthase [ATP]</fullName>
    </alternativeName>
</protein>
<evidence type="ECO:0000256" key="1">
    <source>
        <dbReference type="ARBA" id="ARBA00022598"/>
    </source>
</evidence>
<comment type="catalytic activity">
    <reaction evidence="12 13 14">
        <text>ATP + (deoxyribonucleotide)n-3'-hydroxyl + 5'-phospho-(deoxyribonucleotide)m = (deoxyribonucleotide)n+m + AMP + diphosphate.</text>
        <dbReference type="EC" id="6.5.1.1"/>
    </reaction>
</comment>
<dbReference type="InterPro" id="IPR022865">
    <property type="entry name" value="DNA_ligae_ATP-dep_bac/arc"/>
</dbReference>
<name>A0ABZ3FKV8_9ACTN</name>
<evidence type="ECO:0000256" key="4">
    <source>
        <dbReference type="ARBA" id="ARBA00022723"/>
    </source>
</evidence>
<evidence type="ECO:0000259" key="16">
    <source>
        <dbReference type="PROSITE" id="PS50160"/>
    </source>
</evidence>
<dbReference type="Pfam" id="PF04679">
    <property type="entry name" value="DNA_ligase_A_C"/>
    <property type="match status" value="1"/>
</dbReference>
<dbReference type="PANTHER" id="PTHR45674:SF13">
    <property type="entry name" value="DNA LIGASE-RELATED"/>
    <property type="match status" value="1"/>
</dbReference>
<keyword evidence="10 13" id="KW-0234">DNA repair</keyword>
<evidence type="ECO:0000256" key="3">
    <source>
        <dbReference type="ARBA" id="ARBA00022705"/>
    </source>
</evidence>
<evidence type="ECO:0000313" key="17">
    <source>
        <dbReference type="EMBL" id="XAN06674.1"/>
    </source>
</evidence>
<dbReference type="Pfam" id="PF04675">
    <property type="entry name" value="DNA_ligase_A_N"/>
    <property type="match status" value="1"/>
</dbReference>
<proteinExistence type="inferred from homology"/>
<gene>
    <name evidence="13" type="primary">lig</name>
    <name evidence="17" type="ORF">AADG42_04915</name>
</gene>
<sequence length="516" mass="55394">MTQSEPPPVRLESVVEVSAAVAATSSRKAKVALIADLLQRCAVSEVATAGAYLSGVVPQGRLGVGWRSLATPPPPAAEPSLLLAHVDEVFADLAVTAGPGSTNRRRDLLAGLLSAATAAEQDFLRRLITGELRQGALDAVMLQAIAVASGVGEEVVRRAAMLAGSVVSVAVPALTGGAEALERIRLRVGTPILPMLAGSAPDVATAMGDPGPKVVERKLDGIRVQVHREGDGVQVFSRSLEDLTARLPEVVETVSALECRAAILDGEVLALTPDGRPEPFQITGARTASHVDPAGQSERVPLTAWFFDVLHLDGDDLLDEPLSQRRERLSGLLADRHRVPGIVTDDPIEADRWFARTVAEGHEGVLVKDPDAPYAAGRRGSGWVKVKPRHTVDLVVLAVEPGSGRRRGWLSNIHLGARDPATGELVMVGKTFKGMTDDMLRWQTERFTELMSERDDWVVRLRPEQVVEIAFDGVQRSRRYPGGVALRFARVLRYRDDKPVTEVDTIDSLRALAGLA</sequence>
<dbReference type="NCBIfam" id="TIGR00574">
    <property type="entry name" value="dnl1"/>
    <property type="match status" value="1"/>
</dbReference>
<evidence type="ECO:0000256" key="15">
    <source>
        <dbReference type="RuleBase" id="RU004196"/>
    </source>
</evidence>
<keyword evidence="3 13" id="KW-0235">DNA replication</keyword>
<dbReference type="CDD" id="cd07972">
    <property type="entry name" value="OBF_DNA_ligase_Arch_LigB"/>
    <property type="match status" value="1"/>
</dbReference>
<dbReference type="Gene3D" id="3.30.470.30">
    <property type="entry name" value="DNA ligase/mRNA capping enzyme"/>
    <property type="match status" value="1"/>
</dbReference>
<feature type="binding site" evidence="13">
    <location>
        <position position="267"/>
    </location>
    <ligand>
        <name>ATP</name>
        <dbReference type="ChEBI" id="CHEBI:30616"/>
    </ligand>
</feature>
<organism evidence="17 18">
    <name type="scientific">Ammonicoccus fulvus</name>
    <dbReference type="NCBI Taxonomy" id="3138240"/>
    <lineage>
        <taxon>Bacteria</taxon>
        <taxon>Bacillati</taxon>
        <taxon>Actinomycetota</taxon>
        <taxon>Actinomycetes</taxon>
        <taxon>Propionibacteriales</taxon>
        <taxon>Propionibacteriaceae</taxon>
        <taxon>Ammonicoccus</taxon>
    </lineage>
</organism>
<evidence type="ECO:0000256" key="9">
    <source>
        <dbReference type="ARBA" id="ARBA00023172"/>
    </source>
</evidence>
<accession>A0ABZ3FKV8</accession>
<keyword evidence="1 13" id="KW-0436">Ligase</keyword>
<keyword evidence="6 13" id="KW-0227">DNA damage</keyword>
<feature type="binding site" evidence="13">
    <location>
        <position position="223"/>
    </location>
    <ligand>
        <name>ATP</name>
        <dbReference type="ChEBI" id="CHEBI:30616"/>
    </ligand>
</feature>
<dbReference type="InterPro" id="IPR012310">
    <property type="entry name" value="DNA_ligase_ATP-dep_cent"/>
</dbReference>
<feature type="binding site" evidence="13">
    <location>
        <position position="238"/>
    </location>
    <ligand>
        <name>ATP</name>
        <dbReference type="ChEBI" id="CHEBI:30616"/>
    </ligand>
</feature>
<evidence type="ECO:0000256" key="8">
    <source>
        <dbReference type="ARBA" id="ARBA00022842"/>
    </source>
</evidence>
<dbReference type="Gene3D" id="2.40.50.140">
    <property type="entry name" value="Nucleic acid-binding proteins"/>
    <property type="match status" value="1"/>
</dbReference>
<dbReference type="Pfam" id="PF01068">
    <property type="entry name" value="DNA_ligase_A_M"/>
    <property type="match status" value="1"/>
</dbReference>
<dbReference type="PROSITE" id="PS50160">
    <property type="entry name" value="DNA_LIGASE_A3"/>
    <property type="match status" value="1"/>
</dbReference>
<dbReference type="EMBL" id="CP154795">
    <property type="protein sequence ID" value="XAN06674.1"/>
    <property type="molecule type" value="Genomic_DNA"/>
</dbReference>
<evidence type="ECO:0000313" key="18">
    <source>
        <dbReference type="Proteomes" id="UP001442841"/>
    </source>
</evidence>
<feature type="binding site" evidence="13">
    <location>
        <position position="379"/>
    </location>
    <ligand>
        <name>ATP</name>
        <dbReference type="ChEBI" id="CHEBI:30616"/>
    </ligand>
</feature>
<dbReference type="Gene3D" id="1.10.3260.10">
    <property type="entry name" value="DNA ligase, ATP-dependent, N-terminal domain"/>
    <property type="match status" value="1"/>
</dbReference>
<keyword evidence="7 13" id="KW-0067">ATP-binding</keyword>
<evidence type="ECO:0000256" key="14">
    <source>
        <dbReference type="RuleBase" id="RU000617"/>
    </source>
</evidence>
<dbReference type="InterPro" id="IPR050191">
    <property type="entry name" value="ATP-dep_DNA_ligase"/>
</dbReference>
<comment type="cofactor">
    <cofactor evidence="13">
        <name>Mg(2+)</name>
        <dbReference type="ChEBI" id="CHEBI:18420"/>
    </cofactor>
</comment>
<reference evidence="17 18" key="1">
    <citation type="submission" date="2024-04" db="EMBL/GenBank/DDBJ databases">
        <title>Isolation of an actinomycete strain from pig manure.</title>
        <authorList>
            <person name="Gong T."/>
            <person name="Yu Z."/>
            <person name="An M."/>
            <person name="Wei C."/>
            <person name="Yang W."/>
            <person name="Liu L."/>
        </authorList>
    </citation>
    <scope>NUCLEOTIDE SEQUENCE [LARGE SCALE GENOMIC DNA]</scope>
    <source>
        <strain evidence="17 18">ZF39</strain>
    </source>
</reference>
<keyword evidence="5 13" id="KW-0547">Nucleotide-binding</keyword>
<dbReference type="SUPFAM" id="SSF56091">
    <property type="entry name" value="DNA ligase/mRNA capping enzyme, catalytic domain"/>
    <property type="match status" value="1"/>
</dbReference>
<dbReference type="SUPFAM" id="SSF50249">
    <property type="entry name" value="Nucleic acid-binding proteins"/>
    <property type="match status" value="1"/>
</dbReference>
<dbReference type="GO" id="GO:0003910">
    <property type="term" value="F:DNA ligase (ATP) activity"/>
    <property type="evidence" value="ECO:0007669"/>
    <property type="project" value="UniProtKB-EC"/>
</dbReference>
<keyword evidence="4 13" id="KW-0479">Metal-binding</keyword>
<feature type="domain" description="ATP-dependent DNA ligase family profile" evidence="16">
    <location>
        <begin position="295"/>
        <end position="419"/>
    </location>
</feature>
<feature type="active site" description="N6-AMP-lysine intermediate" evidence="13">
    <location>
        <position position="218"/>
    </location>
</feature>
<dbReference type="InterPro" id="IPR016059">
    <property type="entry name" value="DNA_ligase_ATP-dep_CS"/>
</dbReference>
<evidence type="ECO:0000256" key="5">
    <source>
        <dbReference type="ARBA" id="ARBA00022741"/>
    </source>
</evidence>
<keyword evidence="8 13" id="KW-0460">Magnesium</keyword>
<keyword evidence="9 13" id="KW-0233">DNA recombination</keyword>
<keyword evidence="2 13" id="KW-0132">Cell division</keyword>
<dbReference type="InterPro" id="IPR000977">
    <property type="entry name" value="DNA_ligase_ATP-dep"/>
</dbReference>
<dbReference type="PANTHER" id="PTHR45674">
    <property type="entry name" value="DNA LIGASE 1/3 FAMILY MEMBER"/>
    <property type="match status" value="1"/>
</dbReference>
<evidence type="ECO:0000256" key="13">
    <source>
        <dbReference type="HAMAP-Rule" id="MF_00407"/>
    </source>
</evidence>
<dbReference type="InterPro" id="IPR012340">
    <property type="entry name" value="NA-bd_OB-fold"/>
</dbReference>
<dbReference type="SUPFAM" id="SSF117018">
    <property type="entry name" value="ATP-dependent DNA ligase DNA-binding domain"/>
    <property type="match status" value="1"/>
</dbReference>
<evidence type="ECO:0000256" key="10">
    <source>
        <dbReference type="ARBA" id="ARBA00023204"/>
    </source>
</evidence>
<evidence type="ECO:0000256" key="2">
    <source>
        <dbReference type="ARBA" id="ARBA00022618"/>
    </source>
</evidence>
<feature type="binding site" evidence="13">
    <location>
        <position position="216"/>
    </location>
    <ligand>
        <name>ATP</name>
        <dbReference type="ChEBI" id="CHEBI:30616"/>
    </ligand>
</feature>